<evidence type="ECO:0000313" key="5">
    <source>
        <dbReference type="EMBL" id="RTG83303.1"/>
    </source>
</evidence>
<proteinExistence type="predicted"/>
<organism evidence="5 6">
    <name type="scientific">Schistosoma bovis</name>
    <name type="common">Blood fluke</name>
    <dbReference type="NCBI Taxonomy" id="6184"/>
    <lineage>
        <taxon>Eukaryota</taxon>
        <taxon>Metazoa</taxon>
        <taxon>Spiralia</taxon>
        <taxon>Lophotrochozoa</taxon>
        <taxon>Platyhelminthes</taxon>
        <taxon>Trematoda</taxon>
        <taxon>Digenea</taxon>
        <taxon>Strigeidida</taxon>
        <taxon>Schistosomatoidea</taxon>
        <taxon>Schistosomatidae</taxon>
        <taxon>Schistosoma</taxon>
    </lineage>
</organism>
<dbReference type="InterPro" id="IPR043581">
    <property type="entry name" value="Axin-like"/>
</dbReference>
<dbReference type="PROSITE" id="PS50841">
    <property type="entry name" value="DIX"/>
    <property type="match status" value="1"/>
</dbReference>
<feature type="region of interest" description="Disordered" evidence="3">
    <location>
        <begin position="454"/>
        <end position="498"/>
    </location>
</feature>
<dbReference type="GO" id="GO:0005634">
    <property type="term" value="C:nucleus"/>
    <property type="evidence" value="ECO:0007669"/>
    <property type="project" value="TreeGrafter"/>
</dbReference>
<dbReference type="InterPro" id="IPR038207">
    <property type="entry name" value="DIX_dom_sf"/>
</dbReference>
<feature type="compositionally biased region" description="Polar residues" evidence="3">
    <location>
        <begin position="137"/>
        <end position="154"/>
    </location>
</feature>
<name>A0A430Q6L0_SCHBO</name>
<dbReference type="GO" id="GO:0019901">
    <property type="term" value="F:protein kinase binding"/>
    <property type="evidence" value="ECO:0007669"/>
    <property type="project" value="TreeGrafter"/>
</dbReference>
<gene>
    <name evidence="5" type="ORF">DC041_0010873</name>
</gene>
<feature type="region of interest" description="Disordered" evidence="3">
    <location>
        <begin position="676"/>
        <end position="752"/>
    </location>
</feature>
<dbReference type="PANTHER" id="PTHR46102">
    <property type="entry name" value="AXIN"/>
    <property type="match status" value="1"/>
</dbReference>
<dbReference type="Pfam" id="PF00778">
    <property type="entry name" value="DIX"/>
    <property type="match status" value="1"/>
</dbReference>
<feature type="region of interest" description="Disordered" evidence="3">
    <location>
        <begin position="137"/>
        <end position="200"/>
    </location>
</feature>
<feature type="compositionally biased region" description="Polar residues" evidence="3">
    <location>
        <begin position="161"/>
        <end position="175"/>
    </location>
</feature>
<dbReference type="GO" id="GO:0005886">
    <property type="term" value="C:plasma membrane"/>
    <property type="evidence" value="ECO:0007669"/>
    <property type="project" value="TreeGrafter"/>
</dbReference>
<dbReference type="GO" id="GO:0090090">
    <property type="term" value="P:negative regulation of canonical Wnt signaling pathway"/>
    <property type="evidence" value="ECO:0007669"/>
    <property type="project" value="InterPro"/>
</dbReference>
<dbReference type="Pfam" id="PF08833">
    <property type="entry name" value="Axin_b-cat_bind"/>
    <property type="match status" value="1"/>
</dbReference>
<evidence type="ECO:0000256" key="1">
    <source>
        <dbReference type="ARBA" id="ARBA00022687"/>
    </source>
</evidence>
<dbReference type="GO" id="GO:0032436">
    <property type="term" value="P:positive regulation of proteasomal ubiquitin-dependent protein catabolic process"/>
    <property type="evidence" value="ECO:0007669"/>
    <property type="project" value="TreeGrafter"/>
</dbReference>
<dbReference type="PANTHER" id="PTHR46102:SF2">
    <property type="entry name" value="AXIN"/>
    <property type="match status" value="1"/>
</dbReference>
<dbReference type="InterPro" id="IPR014936">
    <property type="entry name" value="Axin_b-cat-bd"/>
</dbReference>
<feature type="compositionally biased region" description="Acidic residues" evidence="3">
    <location>
        <begin position="480"/>
        <end position="489"/>
    </location>
</feature>
<feature type="domain" description="DIX" evidence="4">
    <location>
        <begin position="757"/>
        <end position="840"/>
    </location>
</feature>
<comment type="caution">
    <text evidence="5">The sequence shown here is derived from an EMBL/GenBank/DDBJ whole genome shotgun (WGS) entry which is preliminary data.</text>
</comment>
<dbReference type="GO" id="GO:0008013">
    <property type="term" value="F:beta-catenin binding"/>
    <property type="evidence" value="ECO:0007669"/>
    <property type="project" value="TreeGrafter"/>
</dbReference>
<dbReference type="Proteomes" id="UP000290809">
    <property type="component" value="Unassembled WGS sequence"/>
</dbReference>
<evidence type="ECO:0000256" key="3">
    <source>
        <dbReference type="SAM" id="MobiDB-lite"/>
    </source>
</evidence>
<feature type="region of interest" description="Disordered" evidence="3">
    <location>
        <begin position="221"/>
        <end position="245"/>
    </location>
</feature>
<dbReference type="STRING" id="6184.A0A430Q6L0"/>
<evidence type="ECO:0000313" key="6">
    <source>
        <dbReference type="Proteomes" id="UP000290809"/>
    </source>
</evidence>
<feature type="compositionally biased region" description="Low complexity" evidence="3">
    <location>
        <begin position="35"/>
        <end position="55"/>
    </location>
</feature>
<dbReference type="GO" id="GO:0060090">
    <property type="term" value="F:molecular adaptor activity"/>
    <property type="evidence" value="ECO:0007669"/>
    <property type="project" value="TreeGrafter"/>
</dbReference>
<feature type="region of interest" description="Disordered" evidence="3">
    <location>
        <begin position="31"/>
        <end position="81"/>
    </location>
</feature>
<evidence type="ECO:0000256" key="2">
    <source>
        <dbReference type="PROSITE-ProRule" id="PRU00069"/>
    </source>
</evidence>
<sequence>MFLSVYFIFQKIISSSDGACNRLRALNHRYPSPFQSSRSHNNNNNSNNSKRQNQLSHHHHHHHHQRHLSTGPQGNSSGVGELMVQCTSPKSSSFPTSFQSRLQQSNPFCRSPIGIGGAGGDSRINYPLETFSTNTSCPTSTAPFTTSNNGNNQGIGEKIAQHSTTDPIINNNKSQQQKHQRRLARRGMSSRPFSDKTKLHNNNNYCTVGSAAAAAAPTAAAGNPTGLNVPVKPSNKSSTSRSYSMAEHDPKAFAQILSEKLQRLLNSQLVTERLDNLMIETSPNIQESQEQVNETTKLMITDYNNNNFNKDESSIISNTSTVITFTTTNCPIYNKDESSIISNTSTVITFTTTNCPIYSIKFHSSNTTNISETTTTNLTSTQSNFIHNQITSSITNRLISDNTSTVAVITTPSVLQRPWADKLLAAARVQHENTRENAQAILEDHCSRIWAASADRTPSSGGGGGGSGDGSRGGGHLRDVDDDDDDVDGDNNVTNNIDHNRIGLDLSMHSTRPHDTTTLDDHSSQRNISLDINERSFISPIITNYNHESYCPSTSLNYNRPYISGNNVVIGDINWSHSTNNDLTKSQQTHNHKSSSYSICLQIKCRNSCLSLLFYSCSTIDPSTTKSLPVIVPPWFASFSQSKYSHKTSDIQLHTHYTEHLVDSNNTTNAAISMHDTDRTENSPVNIGSSSSSGTTTTTTTTTTASTTTSSTNDHHHQGSVTTNTTSQSTHSSSTSAVSGTSNSTPGSSGVGVCTSSNSLVIGYYMGDDPVPYRSLWPSSEITLGQFKQLIPKKKGLFRYFFKKASDEFDSGVVHQEITNDDTILPLWEGKIVAKVERID</sequence>
<feature type="compositionally biased region" description="Gly residues" evidence="3">
    <location>
        <begin position="460"/>
        <end position="474"/>
    </location>
</feature>
<dbReference type="SUPFAM" id="SSF54236">
    <property type="entry name" value="Ubiquitin-like"/>
    <property type="match status" value="1"/>
</dbReference>
<reference evidence="5 6" key="1">
    <citation type="journal article" date="2019" name="PLoS Pathog.">
        <title>Genome sequence of the bovine parasite Schistosoma bovis Tanzania.</title>
        <authorList>
            <person name="Oey H."/>
            <person name="Zakrzewski M."/>
            <person name="Gobert G."/>
            <person name="Gravermann K."/>
            <person name="Stoye J."/>
            <person name="Jones M."/>
            <person name="Mcmanus D."/>
            <person name="Krause L."/>
        </authorList>
    </citation>
    <scope>NUCLEOTIDE SEQUENCE [LARGE SCALE GENOMIC DNA]</scope>
    <source>
        <strain evidence="5 6">TAN1997</strain>
    </source>
</reference>
<dbReference type="Gene3D" id="2.40.240.130">
    <property type="match status" value="1"/>
</dbReference>
<feature type="compositionally biased region" description="Low complexity" evidence="3">
    <location>
        <begin position="719"/>
        <end position="752"/>
    </location>
</feature>
<keyword evidence="1 2" id="KW-0879">Wnt signaling pathway</keyword>
<dbReference type="InterPro" id="IPR029071">
    <property type="entry name" value="Ubiquitin-like_domsf"/>
</dbReference>
<evidence type="ECO:0000259" key="4">
    <source>
        <dbReference type="PROSITE" id="PS50841"/>
    </source>
</evidence>
<dbReference type="GO" id="GO:0016055">
    <property type="term" value="P:Wnt signaling pathway"/>
    <property type="evidence" value="ECO:0007669"/>
    <property type="project" value="UniProtKB-KW"/>
</dbReference>
<dbReference type="EMBL" id="QMKO01002503">
    <property type="protein sequence ID" value="RTG83303.1"/>
    <property type="molecule type" value="Genomic_DNA"/>
</dbReference>
<feature type="compositionally biased region" description="Basic residues" evidence="3">
    <location>
        <begin position="176"/>
        <end position="185"/>
    </location>
</feature>
<dbReference type="InterPro" id="IPR001158">
    <property type="entry name" value="DIX"/>
</dbReference>
<dbReference type="GO" id="GO:0030877">
    <property type="term" value="C:beta-catenin destruction complex"/>
    <property type="evidence" value="ECO:0007669"/>
    <property type="project" value="TreeGrafter"/>
</dbReference>
<dbReference type="GO" id="GO:0048468">
    <property type="term" value="P:cell development"/>
    <property type="evidence" value="ECO:0007669"/>
    <property type="project" value="TreeGrafter"/>
</dbReference>
<feature type="compositionally biased region" description="Low complexity" evidence="3">
    <location>
        <begin position="689"/>
        <end position="712"/>
    </location>
</feature>
<dbReference type="SMART" id="SM00021">
    <property type="entry name" value="DAX"/>
    <property type="match status" value="1"/>
</dbReference>
<feature type="compositionally biased region" description="Polar residues" evidence="3">
    <location>
        <begin position="68"/>
        <end position="78"/>
    </location>
</feature>
<dbReference type="AlphaFoldDB" id="A0A430Q6L0"/>
<dbReference type="GO" id="GO:0031625">
    <property type="term" value="F:ubiquitin protein ligase binding"/>
    <property type="evidence" value="ECO:0007669"/>
    <property type="project" value="TreeGrafter"/>
</dbReference>
<feature type="compositionally biased region" description="Polar residues" evidence="3">
    <location>
        <begin position="234"/>
        <end position="243"/>
    </location>
</feature>
<accession>A0A430Q6L0</accession>
<protein>
    <recommendedName>
        <fullName evidence="4">DIX domain-containing protein</fullName>
    </recommendedName>
</protein>
<feature type="compositionally biased region" description="Basic residues" evidence="3">
    <location>
        <begin position="56"/>
        <end position="67"/>
    </location>
</feature>
<keyword evidence="6" id="KW-1185">Reference proteome</keyword>